<feature type="region of interest" description="Disordered" evidence="1">
    <location>
        <begin position="1"/>
        <end position="37"/>
    </location>
</feature>
<sequence>MTARHPMSPDTALNAAPCRANPQGWDSRGPYEDSREAEHRHRMAIHRCRRCPALDACTRYLQEREAEGEPIDGIVAGRLWRSRAAVTIVGDCADCGAAMAKAGTPVADRLTDDGRVIAGHAGRGVCTRCWHLRRGAGTLHELPSSGRGRQGSAA</sequence>
<dbReference type="RefSeq" id="YP_009812824.1">
    <property type="nucleotide sequence ID" value="NC_048070.1"/>
</dbReference>
<reference evidence="4" key="1">
    <citation type="submission" date="2018-08" db="EMBL/GenBank/DDBJ databases">
        <authorList>
            <person name="Pathak A."/>
            <person name="Staton O.A."/>
            <person name="Aldaher A.R."/>
            <person name="Baird K.M."/>
            <person name="Borah A."/>
            <person name="Haggard G.E."/>
            <person name="Meesala S."/>
            <person name="Nealy S.L."/>
            <person name="Ramdas R."/>
            <person name="Rocha M."/>
            <person name="Sristi D."/>
            <person name="Thukral S."/>
            <person name="Walls C.E."/>
            <person name="Waqas M."/>
            <person name="Williams M.R."/>
            <person name="Winters A.K."/>
            <person name="Sahawneh K.J."/>
            <person name="Monti D.L."/>
            <person name="Garlena R.A."/>
            <person name="Russell D.A."/>
            <person name="Pope W.H."/>
            <person name="Jacobs-Sera D."/>
            <person name="Hatfull G.F."/>
        </authorList>
    </citation>
    <scope>NUCLEOTIDE SEQUENCE [LARGE SCALE GENOMIC DNA]</scope>
</reference>
<proteinExistence type="predicted"/>
<protein>
    <recommendedName>
        <fullName evidence="2">4Fe-4S Wbl-type domain-containing protein</fullName>
    </recommendedName>
</protein>
<dbReference type="Proteomes" id="UP000281572">
    <property type="component" value="Segment"/>
</dbReference>
<keyword evidence="4" id="KW-1185">Reference proteome</keyword>
<evidence type="ECO:0000256" key="1">
    <source>
        <dbReference type="SAM" id="MobiDB-lite"/>
    </source>
</evidence>
<dbReference type="PROSITE" id="PS51674">
    <property type="entry name" value="4FE4S_WBL"/>
    <property type="match status" value="1"/>
</dbReference>
<dbReference type="InterPro" id="IPR034768">
    <property type="entry name" value="4FE4S_WBL"/>
</dbReference>
<dbReference type="KEGG" id="vg:55003896"/>
<evidence type="ECO:0000313" key="3">
    <source>
        <dbReference type="EMBL" id="AYB69484.1"/>
    </source>
</evidence>
<name>A0A385UHX2_9CAUD</name>
<dbReference type="GeneID" id="55003896"/>
<accession>A0A385UHX2</accession>
<evidence type="ECO:0000313" key="4">
    <source>
        <dbReference type="Proteomes" id="UP000281572"/>
    </source>
</evidence>
<feature type="domain" description="4Fe-4S Wbl-type" evidence="2">
    <location>
        <begin position="17"/>
        <end position="85"/>
    </location>
</feature>
<organism evidence="3 4">
    <name type="scientific">Corynebacterium phage Juicebox</name>
    <dbReference type="NCBI Taxonomy" id="2301600"/>
    <lineage>
        <taxon>Viruses</taxon>
        <taxon>Duplodnaviria</taxon>
        <taxon>Heunggongvirae</taxon>
        <taxon>Uroviricota</taxon>
        <taxon>Caudoviricetes</taxon>
        <taxon>Juiceboxvirus</taxon>
        <taxon>Juiceboxvirus juicebox</taxon>
    </lineage>
</organism>
<gene>
    <name evidence="3" type="primary">55</name>
    <name evidence="3" type="ORF">JUICEBOX_55</name>
</gene>
<dbReference type="EMBL" id="MH727550">
    <property type="protein sequence ID" value="AYB69484.1"/>
    <property type="molecule type" value="Genomic_DNA"/>
</dbReference>
<evidence type="ECO:0000259" key="2">
    <source>
        <dbReference type="PROSITE" id="PS51674"/>
    </source>
</evidence>